<accession>A0ABT6NSH4</accession>
<reference evidence="3 4" key="1">
    <citation type="submission" date="2023-04" db="EMBL/GenBank/DDBJ databases">
        <title>The genome sequence of Polyangium sorediatum DSM14670.</title>
        <authorList>
            <person name="Zhang X."/>
        </authorList>
    </citation>
    <scope>NUCLEOTIDE SEQUENCE [LARGE SCALE GENOMIC DNA]</scope>
    <source>
        <strain evidence="3 4">DSM 14670</strain>
    </source>
</reference>
<evidence type="ECO:0008006" key="5">
    <source>
        <dbReference type="Google" id="ProtNLM"/>
    </source>
</evidence>
<sequence>MKRLSTLLALGATLATPAQATADEPPVRRIDSAEVVRDGGPDGSRLLIIRGEGLAGISGISIGDTDVPVFIPMSQEVRAILPDVPEGQYRVRLRWGRFVSEPKQLCSPSPVLVREPGCVLKAVQFETGLHKLDAEALATTNANARCILDSGQKRILLLGFESQSGNSPKLAQSRADNVKSALSAALGSNAIDIQTDGLWKWLPAKLGTADVESQRVLFAVPGYPDFKAPRLELEANLDFQTKAKEQLLETLRSFQMNGVTAVLLVFPRTVNGQKAQEPTLAQESMSKALEEAARMAGMPNEPLKVFVAFGDPPNKQLADNLSGRAAPSTETPKAGSRAAYLYPLQWIPGAKNATTAPTNPDPTCPSEAKAPPPSPPVAPTCPPCKPAVTVPPNVPAKWPRGFVHARFGGLKMGARGFFGGALRSGAFLGEGDNQWIVAMDVASHYANDGSPLSGGSQVPLLIMPSLVFGRTWTWPKVRTSLSFLGGPLLPTWNGFALDSEFSLGWRITPTFEMFAQPGIGLGISPTNGAELRLQFGIGTMIGFP</sequence>
<dbReference type="InterPro" id="IPR036737">
    <property type="entry name" value="OmpA-like_sf"/>
</dbReference>
<evidence type="ECO:0000313" key="4">
    <source>
        <dbReference type="Proteomes" id="UP001160301"/>
    </source>
</evidence>
<feature type="chain" id="PRO_5045093732" description="OmpA-like domain-containing protein" evidence="2">
    <location>
        <begin position="21"/>
        <end position="544"/>
    </location>
</feature>
<dbReference type="EMBL" id="JARZHI010000012">
    <property type="protein sequence ID" value="MDI1431105.1"/>
    <property type="molecule type" value="Genomic_DNA"/>
</dbReference>
<keyword evidence="4" id="KW-1185">Reference proteome</keyword>
<organism evidence="3 4">
    <name type="scientific">Polyangium sorediatum</name>
    <dbReference type="NCBI Taxonomy" id="889274"/>
    <lineage>
        <taxon>Bacteria</taxon>
        <taxon>Pseudomonadati</taxon>
        <taxon>Myxococcota</taxon>
        <taxon>Polyangia</taxon>
        <taxon>Polyangiales</taxon>
        <taxon>Polyangiaceae</taxon>
        <taxon>Polyangium</taxon>
    </lineage>
</organism>
<dbReference type="RefSeq" id="WP_284720575.1">
    <property type="nucleotide sequence ID" value="NZ_JARZHI010000012.1"/>
</dbReference>
<feature type="region of interest" description="Disordered" evidence="1">
    <location>
        <begin position="351"/>
        <end position="378"/>
    </location>
</feature>
<dbReference type="Proteomes" id="UP001160301">
    <property type="component" value="Unassembled WGS sequence"/>
</dbReference>
<evidence type="ECO:0000313" key="3">
    <source>
        <dbReference type="EMBL" id="MDI1431105.1"/>
    </source>
</evidence>
<comment type="caution">
    <text evidence="3">The sequence shown here is derived from an EMBL/GenBank/DDBJ whole genome shotgun (WGS) entry which is preliminary data.</text>
</comment>
<protein>
    <recommendedName>
        <fullName evidence="5">OmpA-like domain-containing protein</fullName>
    </recommendedName>
</protein>
<name>A0ABT6NSH4_9BACT</name>
<evidence type="ECO:0000256" key="1">
    <source>
        <dbReference type="SAM" id="MobiDB-lite"/>
    </source>
</evidence>
<gene>
    <name evidence="3" type="ORF">QHF89_16545</name>
</gene>
<evidence type="ECO:0000256" key="2">
    <source>
        <dbReference type="SAM" id="SignalP"/>
    </source>
</evidence>
<feature type="signal peptide" evidence="2">
    <location>
        <begin position="1"/>
        <end position="20"/>
    </location>
</feature>
<dbReference type="SUPFAM" id="SSF103088">
    <property type="entry name" value="OmpA-like"/>
    <property type="match status" value="1"/>
</dbReference>
<keyword evidence="2" id="KW-0732">Signal</keyword>
<proteinExistence type="predicted"/>